<name>A0ACB8N268_CITSI</name>
<accession>A0ACB8N268</accession>
<keyword evidence="2" id="KW-1185">Reference proteome</keyword>
<dbReference type="Proteomes" id="UP000829398">
    <property type="component" value="Chromosome 2"/>
</dbReference>
<protein>
    <submittedName>
        <fullName evidence="1">Uncharacterized protein</fullName>
    </submittedName>
</protein>
<sequence>MDMQSDFDRLLFFEHARKTAEAAYAKDPLDADNLTRWGGALLELSQFQTVPDSKKMILDAISKLEEALMVSPNRHDTLWCLGNAHTSHAFLTPDQDEAKEYFNKATLYFQQAVDEAPELHMEIHKHGLGQQTMGASTGPSSTSSGAKTSKKKKSSDLKYDIFGWVILAVGIVAWVGFAKSHMPPPPPTPPI</sequence>
<proteinExistence type="predicted"/>
<gene>
    <name evidence="1" type="ORF">KPL71_003933</name>
</gene>
<evidence type="ECO:0000313" key="2">
    <source>
        <dbReference type="Proteomes" id="UP000829398"/>
    </source>
</evidence>
<organism evidence="1 2">
    <name type="scientific">Citrus sinensis</name>
    <name type="common">Sweet orange</name>
    <name type="synonym">Citrus aurantium var. sinensis</name>
    <dbReference type="NCBI Taxonomy" id="2711"/>
    <lineage>
        <taxon>Eukaryota</taxon>
        <taxon>Viridiplantae</taxon>
        <taxon>Streptophyta</taxon>
        <taxon>Embryophyta</taxon>
        <taxon>Tracheophyta</taxon>
        <taxon>Spermatophyta</taxon>
        <taxon>Magnoliopsida</taxon>
        <taxon>eudicotyledons</taxon>
        <taxon>Gunneridae</taxon>
        <taxon>Pentapetalae</taxon>
        <taxon>rosids</taxon>
        <taxon>malvids</taxon>
        <taxon>Sapindales</taxon>
        <taxon>Rutaceae</taxon>
        <taxon>Aurantioideae</taxon>
        <taxon>Citrus</taxon>
    </lineage>
</organism>
<dbReference type="EMBL" id="CM039171">
    <property type="protein sequence ID" value="KAH9791936.1"/>
    <property type="molecule type" value="Genomic_DNA"/>
</dbReference>
<comment type="caution">
    <text evidence="1">The sequence shown here is derived from an EMBL/GenBank/DDBJ whole genome shotgun (WGS) entry which is preliminary data.</text>
</comment>
<reference evidence="2" key="1">
    <citation type="journal article" date="2023" name="Hortic. Res.">
        <title>A chromosome-level phased genome enabling allele-level studies in sweet orange: a case study on citrus Huanglongbing tolerance.</title>
        <authorList>
            <person name="Wu B."/>
            <person name="Yu Q."/>
            <person name="Deng Z."/>
            <person name="Duan Y."/>
            <person name="Luo F."/>
            <person name="Gmitter F. Jr."/>
        </authorList>
    </citation>
    <scope>NUCLEOTIDE SEQUENCE [LARGE SCALE GENOMIC DNA]</scope>
    <source>
        <strain evidence="2">cv. Valencia</strain>
    </source>
</reference>
<evidence type="ECO:0000313" key="1">
    <source>
        <dbReference type="EMBL" id="KAH9791936.1"/>
    </source>
</evidence>